<accession>A0A8S2ALA2</accession>
<evidence type="ECO:0000313" key="3">
    <source>
        <dbReference type="Proteomes" id="UP000682877"/>
    </source>
</evidence>
<organism evidence="2 3">
    <name type="scientific">Arabidopsis arenosa</name>
    <name type="common">Sand rock-cress</name>
    <name type="synonym">Cardaminopsis arenosa</name>
    <dbReference type="NCBI Taxonomy" id="38785"/>
    <lineage>
        <taxon>Eukaryota</taxon>
        <taxon>Viridiplantae</taxon>
        <taxon>Streptophyta</taxon>
        <taxon>Embryophyta</taxon>
        <taxon>Tracheophyta</taxon>
        <taxon>Spermatophyta</taxon>
        <taxon>Magnoliopsida</taxon>
        <taxon>eudicotyledons</taxon>
        <taxon>Gunneridae</taxon>
        <taxon>Pentapetalae</taxon>
        <taxon>rosids</taxon>
        <taxon>malvids</taxon>
        <taxon>Brassicales</taxon>
        <taxon>Brassicaceae</taxon>
        <taxon>Camelineae</taxon>
        <taxon>Arabidopsis</taxon>
    </lineage>
</organism>
<dbReference type="EMBL" id="LR999456">
    <property type="protein sequence ID" value="CAE6128896.1"/>
    <property type="molecule type" value="Genomic_DNA"/>
</dbReference>
<dbReference type="PANTHER" id="PTHR31286">
    <property type="entry name" value="GLYCINE-RICH CELL WALL STRUCTURAL PROTEIN 1.8-LIKE"/>
    <property type="match status" value="1"/>
</dbReference>
<gene>
    <name evidence="2" type="ORF">AARE701A_LOCUS16508</name>
</gene>
<name>A0A8S2ALA2_ARAAE</name>
<dbReference type="PANTHER" id="PTHR31286:SF148">
    <property type="entry name" value="DUF4283 DOMAIN-CONTAINING PROTEIN"/>
    <property type="match status" value="1"/>
</dbReference>
<feature type="region of interest" description="Disordered" evidence="1">
    <location>
        <begin position="263"/>
        <end position="282"/>
    </location>
</feature>
<proteinExistence type="predicted"/>
<evidence type="ECO:0008006" key="4">
    <source>
        <dbReference type="Google" id="ProtNLM"/>
    </source>
</evidence>
<protein>
    <recommendedName>
        <fullName evidence="4">DUF4283 domain-containing protein</fullName>
    </recommendedName>
</protein>
<evidence type="ECO:0000256" key="1">
    <source>
        <dbReference type="SAM" id="MobiDB-lite"/>
    </source>
</evidence>
<dbReference type="AlphaFoldDB" id="A0A8S2ALA2"/>
<dbReference type="Proteomes" id="UP000682877">
    <property type="component" value="Chromosome 6"/>
</dbReference>
<dbReference type="InterPro" id="IPR040256">
    <property type="entry name" value="At4g02000-like"/>
</dbReference>
<sequence length="298" mass="33625">MTILSVSKKFFKDVPSPVAQCDPLPEVVNGVARITIPEELFVDAVPLRKSFVVGHFLGDVPHVGTIHATVNRIWTILDKSSQIDVQHIADIPLVVNEWNPETSLAPPDLSAMPMWIDLKGVHGFVFSHKGLEFISRSVGKFVKLHPNTERCFRLDVARLLVEVNLQKPLTEQISFANEKGEEILVSVSYPWLPPKCKLCSHWGHLEKDCSTGEKVKIASKLKDTSVKPVLEKKQEEDRETTATVQELAQNLLRDLEQSSPFQIPVSEKTDMVEEGATKNSPLEEQWITEKRQWKQLLP</sequence>
<evidence type="ECO:0000313" key="2">
    <source>
        <dbReference type="EMBL" id="CAE6128896.1"/>
    </source>
</evidence>
<keyword evidence="3" id="KW-1185">Reference proteome</keyword>
<reference evidence="2" key="1">
    <citation type="submission" date="2021-01" db="EMBL/GenBank/DDBJ databases">
        <authorList>
            <person name="Bezrukov I."/>
        </authorList>
    </citation>
    <scope>NUCLEOTIDE SEQUENCE</scope>
</reference>